<gene>
    <name evidence="2" type="ORF">RHGRI_021386</name>
</gene>
<evidence type="ECO:0000256" key="1">
    <source>
        <dbReference type="SAM" id="MobiDB-lite"/>
    </source>
</evidence>
<name>A0AAV6JK13_9ERIC</name>
<comment type="caution">
    <text evidence="2">The sequence shown here is derived from an EMBL/GenBank/DDBJ whole genome shotgun (WGS) entry which is preliminary data.</text>
</comment>
<proteinExistence type="predicted"/>
<keyword evidence="3" id="KW-1185">Reference proteome</keyword>
<accession>A0AAV6JK13</accession>
<dbReference type="Proteomes" id="UP000823749">
    <property type="component" value="Chromosome 7"/>
</dbReference>
<dbReference type="EMBL" id="JACTNZ010000007">
    <property type="protein sequence ID" value="KAG5541531.1"/>
    <property type="molecule type" value="Genomic_DNA"/>
</dbReference>
<feature type="region of interest" description="Disordered" evidence="1">
    <location>
        <begin position="275"/>
        <end position="324"/>
    </location>
</feature>
<sequence length="324" mass="35532">MTEGSSSSAVTPGFNPDAYRPSQYTFKPIGLKLYKPEITVHDDDVVLREPNVHLSVFNRKLWSYEFLGMFVSKNEYSDPMVIPQGLKWMRDSKGKKDGARDLVAYRAFLDQLQADQVKWDVWAGIEGRASEDLLRSKVANGRRILLEGPFCREWLSSRNLTKDELVEWLEGQDAIAFLEEGPDYGEYKTQWLMGPLDASSAESGRCQGPQARAMPVAVARGGYVKYIDLPDPPSGMYCLPPNVGQVSRGYAEACLRTIASLEVVIRGQAIAAHASAPSMGVSSGRPVQGSRSTPSAAGQDAVVYSSVDANNDEDDDEERGLVGG</sequence>
<protein>
    <submittedName>
        <fullName evidence="2">Uncharacterized protein</fullName>
    </submittedName>
</protein>
<organism evidence="2 3">
    <name type="scientific">Rhododendron griersonianum</name>
    <dbReference type="NCBI Taxonomy" id="479676"/>
    <lineage>
        <taxon>Eukaryota</taxon>
        <taxon>Viridiplantae</taxon>
        <taxon>Streptophyta</taxon>
        <taxon>Embryophyta</taxon>
        <taxon>Tracheophyta</taxon>
        <taxon>Spermatophyta</taxon>
        <taxon>Magnoliopsida</taxon>
        <taxon>eudicotyledons</taxon>
        <taxon>Gunneridae</taxon>
        <taxon>Pentapetalae</taxon>
        <taxon>asterids</taxon>
        <taxon>Ericales</taxon>
        <taxon>Ericaceae</taxon>
        <taxon>Ericoideae</taxon>
        <taxon>Rhodoreae</taxon>
        <taxon>Rhododendron</taxon>
    </lineage>
</organism>
<evidence type="ECO:0000313" key="2">
    <source>
        <dbReference type="EMBL" id="KAG5541531.1"/>
    </source>
</evidence>
<evidence type="ECO:0000313" key="3">
    <source>
        <dbReference type="Proteomes" id="UP000823749"/>
    </source>
</evidence>
<reference evidence="2" key="1">
    <citation type="submission" date="2020-08" db="EMBL/GenBank/DDBJ databases">
        <title>Plant Genome Project.</title>
        <authorList>
            <person name="Zhang R.-G."/>
        </authorList>
    </citation>
    <scope>NUCLEOTIDE SEQUENCE</scope>
    <source>
        <strain evidence="2">WSP0</strain>
        <tissue evidence="2">Leaf</tissue>
    </source>
</reference>
<dbReference type="AlphaFoldDB" id="A0AAV6JK13"/>